<dbReference type="VEuPathDB" id="PiroplasmaDB:BBOV_II002310"/>
<name>S6BIQ0_BABBO</name>
<evidence type="ECO:0000256" key="1">
    <source>
        <dbReference type="SAM" id="MobiDB-lite"/>
    </source>
</evidence>
<evidence type="ECO:0000313" key="2">
    <source>
        <dbReference type="EMBL" id="BAN66144.1"/>
    </source>
</evidence>
<feature type="compositionally biased region" description="Gly residues" evidence="1">
    <location>
        <begin position="214"/>
        <end position="231"/>
    </location>
</feature>
<accession>S6BIQ0</accession>
<feature type="region of interest" description="Disordered" evidence="1">
    <location>
        <begin position="389"/>
        <end position="415"/>
    </location>
</feature>
<feature type="region of interest" description="Disordered" evidence="1">
    <location>
        <begin position="214"/>
        <end position="235"/>
    </location>
</feature>
<feature type="compositionally biased region" description="Polar residues" evidence="1">
    <location>
        <begin position="396"/>
        <end position="405"/>
    </location>
</feature>
<dbReference type="Pfam" id="PF12785">
    <property type="entry name" value="VESA1_N"/>
    <property type="match status" value="2"/>
</dbReference>
<dbReference type="AlphaFoldDB" id="S6BIQ0"/>
<organism evidence="2">
    <name type="scientific">Babesia bovis</name>
    <dbReference type="NCBI Taxonomy" id="5865"/>
    <lineage>
        <taxon>Eukaryota</taxon>
        <taxon>Sar</taxon>
        <taxon>Alveolata</taxon>
        <taxon>Apicomplexa</taxon>
        <taxon>Aconoidasida</taxon>
        <taxon>Piroplasmida</taxon>
        <taxon>Babesiidae</taxon>
        <taxon>Babesia</taxon>
    </lineage>
</organism>
<reference evidence="2" key="1">
    <citation type="journal article" date="2014" name="BMC Genomics">
        <title>The Babesia bovis gene and promoter model: an update from full-length EST analysis.</title>
        <authorList>
            <person name="Yamagishi J."/>
            <person name="Wakaguri H."/>
            <person name="Yokoyama N."/>
            <person name="Yamashita R."/>
            <person name="Suzuki Y."/>
            <person name="Xuan X."/>
            <person name="Igarashi I."/>
        </authorList>
    </citation>
    <scope>NUCLEOTIDE SEQUENCE</scope>
    <source>
        <strain evidence="2">Texas</strain>
    </source>
</reference>
<dbReference type="EMBL" id="AK442350">
    <property type="protein sequence ID" value="BAN66144.1"/>
    <property type="molecule type" value="mRNA"/>
</dbReference>
<protein>
    <submittedName>
        <fullName evidence="2">Variant erythrocyte surface antigen-beta subunit</fullName>
    </submittedName>
</protein>
<proteinExistence type="evidence at transcript level"/>
<sequence>MSKIWPYSSLTQAPTNLKEAIDWVLRVTGKDGKKNDKTAASPPQFGCLCFLAKAVKDLLYDARSPGTPGPTSGRYWDDLLLDQESTIVKPVLTDLGLLSTESTSATSTSTTCAGGTEVIGTLIDQLAQGLQKWVGWQEGDTCCLKGEKGESTGIGRKCDCKGGPQCCGTSGSSATTCHECGTCGKDGNTKCYQSAYNKDSALWTNVVNGTPGAGGSGSAGSAVGGKGGSGVAGPPADPVKAAQEVHLLARIFLGSVCLIWSGLSQLGFLTGGSKRWEEGVLSKEGDGLGSFMAAMGYDLDRLNQGPGKAGTFVNGLLKGSGAKGIQWKEFTGDSTGKDSVAEYYSSIYGAAQSAAKGSAKSTESICKDYPLLVLHILASGYFRAGSAGAKGITSPKPGSSPTGASDPTKKDNAPRKPKTIREILYWLSALPYSEGYRALVERMKGKMDGILPKEEQDKGELKLHSESTKASTTLKRDCITHYLMAACGYCPLVLIGIQGTIEREVKTEAQPAVPVGSPGVGVPGVGVPGVGVPGVGVPGAVSPALRAND</sequence>
<dbReference type="InterPro" id="IPR024751">
    <property type="entry name" value="VESA1"/>
</dbReference>